<dbReference type="InterPro" id="IPR025497">
    <property type="entry name" value="PatA-like_N"/>
</dbReference>
<dbReference type="EMBL" id="DTOZ01000040">
    <property type="protein sequence ID" value="HGE77621.1"/>
    <property type="molecule type" value="Genomic_DNA"/>
</dbReference>
<accession>A0A7V3VTC7</accession>
<protein>
    <submittedName>
        <fullName evidence="2">DUF4388 domain-containing protein</fullName>
    </submittedName>
</protein>
<reference evidence="2" key="1">
    <citation type="journal article" date="2020" name="mSystems">
        <title>Genome- and Community-Level Interaction Insights into Carbon Utilization and Element Cycling Functions of Hydrothermarchaeota in Hydrothermal Sediment.</title>
        <authorList>
            <person name="Zhou Z."/>
            <person name="Liu Y."/>
            <person name="Xu W."/>
            <person name="Pan J."/>
            <person name="Luo Z.H."/>
            <person name="Li M."/>
        </authorList>
    </citation>
    <scope>NUCLEOTIDE SEQUENCE [LARGE SCALE GENOMIC DNA]</scope>
    <source>
        <strain evidence="2">SpSt-961</strain>
    </source>
</reference>
<name>A0A7V3VTC7_UNCW3</name>
<dbReference type="AlphaFoldDB" id="A0A7V3VTC7"/>
<evidence type="ECO:0000313" key="2">
    <source>
        <dbReference type="EMBL" id="HGE77621.1"/>
    </source>
</evidence>
<organism evidence="2">
    <name type="scientific">candidate division WOR-3 bacterium</name>
    <dbReference type="NCBI Taxonomy" id="2052148"/>
    <lineage>
        <taxon>Bacteria</taxon>
        <taxon>Bacteria division WOR-3</taxon>
    </lineage>
</organism>
<proteinExistence type="predicted"/>
<gene>
    <name evidence="2" type="ORF">ENX68_01305</name>
</gene>
<dbReference type="Pfam" id="PF14332">
    <property type="entry name" value="DUF4388"/>
    <property type="match status" value="1"/>
</dbReference>
<dbReference type="PANTHER" id="PTHR36304:SF4">
    <property type="entry name" value="DUF4388 DOMAIN-CONTAINING PROTEIN"/>
    <property type="match status" value="1"/>
</dbReference>
<sequence>MADIEINLKEFSLTELLQFLVQLKKTGVVKVRGELSGEIYLKDGYIIHATDGTEKGFDSLLNLSLVHLEHAVFEVGVKPGEQTISEDVGRLYESIERRRVEFEKIKDRLPPRDAVLAKSTKELPSAVALRRTDWQVLAMVDGKRTINEIIAQSKLGGYETIKTIVWLKEQGLIYDPKEAERLMADLLKYLNVFFRVFGKNGLNWFKRWLDANPENKQLGSSLKVDEETFEVSVVNPLSLKQIEQFKKSFEEFVNFEGPQIYGKLLFKKKIDEFRAGLK</sequence>
<feature type="domain" description="PatA-like N-terminal" evidence="1">
    <location>
        <begin position="7"/>
        <end position="198"/>
    </location>
</feature>
<comment type="caution">
    <text evidence="2">The sequence shown here is derived from an EMBL/GenBank/DDBJ whole genome shotgun (WGS) entry which is preliminary data.</text>
</comment>
<evidence type="ECO:0000259" key="1">
    <source>
        <dbReference type="Pfam" id="PF14332"/>
    </source>
</evidence>
<dbReference type="PANTHER" id="PTHR36304">
    <property type="entry name" value="DOMAIN GTPASE-ACTIVATING PROTEIN, PUTATIVE-RELATED-RELATED"/>
    <property type="match status" value="1"/>
</dbReference>